<name>A0A653KSG6_AERVE</name>
<sequence length="75" mass="8641">MPEVILMNTSCDTIRDRQPAMRLAELAKAEHAPPTDESEKSQNEKDADPVCRDPGHWPGGTSRRSQEIWRRQILW</sequence>
<feature type="compositionally biased region" description="Basic and acidic residues" evidence="1">
    <location>
        <begin position="25"/>
        <end position="55"/>
    </location>
</feature>
<accession>A0A653KSG6</accession>
<protein>
    <submittedName>
        <fullName evidence="2">Uncharacterized protein</fullName>
    </submittedName>
</protein>
<reference evidence="2 3" key="1">
    <citation type="submission" date="2019-10" db="EMBL/GenBank/DDBJ databases">
        <authorList>
            <person name="Karimi E."/>
        </authorList>
    </citation>
    <scope>NUCLEOTIDE SEQUENCE [LARGE SCALE GENOMIC DNA]</scope>
    <source>
        <strain evidence="2">Aeromonas sp. 8C</strain>
    </source>
</reference>
<evidence type="ECO:0000256" key="1">
    <source>
        <dbReference type="SAM" id="MobiDB-lite"/>
    </source>
</evidence>
<proteinExistence type="predicted"/>
<evidence type="ECO:0000313" key="2">
    <source>
        <dbReference type="EMBL" id="VXA81673.1"/>
    </source>
</evidence>
<feature type="region of interest" description="Disordered" evidence="1">
    <location>
        <begin position="25"/>
        <end position="65"/>
    </location>
</feature>
<organism evidence="2 3">
    <name type="scientific">Aeromonas veronii</name>
    <dbReference type="NCBI Taxonomy" id="654"/>
    <lineage>
        <taxon>Bacteria</taxon>
        <taxon>Pseudomonadati</taxon>
        <taxon>Pseudomonadota</taxon>
        <taxon>Gammaproteobacteria</taxon>
        <taxon>Aeromonadales</taxon>
        <taxon>Aeromonadaceae</taxon>
        <taxon>Aeromonas</taxon>
    </lineage>
</organism>
<dbReference type="Proteomes" id="UP000439123">
    <property type="component" value="Unassembled WGS sequence"/>
</dbReference>
<dbReference type="EMBL" id="CABWLC010000004">
    <property type="protein sequence ID" value="VXA81673.1"/>
    <property type="molecule type" value="Genomic_DNA"/>
</dbReference>
<dbReference type="AlphaFoldDB" id="A0A653KSG6"/>
<gene>
    <name evidence="2" type="ORF">AERO8C_120170</name>
</gene>
<evidence type="ECO:0000313" key="3">
    <source>
        <dbReference type="Proteomes" id="UP000439123"/>
    </source>
</evidence>